<dbReference type="Proteomes" id="UP000030748">
    <property type="component" value="Unassembled WGS sequence"/>
</dbReference>
<dbReference type="GO" id="GO:0016747">
    <property type="term" value="F:acyltransferase activity, transferring groups other than amino-acyl groups"/>
    <property type="evidence" value="ECO:0007669"/>
    <property type="project" value="UniProtKB-ARBA"/>
</dbReference>
<protein>
    <submittedName>
        <fullName evidence="3">Uncharacterized protein</fullName>
    </submittedName>
</protein>
<dbReference type="Gene3D" id="3.30.559.10">
    <property type="entry name" value="Chloramphenicol acetyltransferase-like domain"/>
    <property type="match status" value="2"/>
</dbReference>
<evidence type="ECO:0000256" key="1">
    <source>
        <dbReference type="ARBA" id="ARBA00022679"/>
    </source>
</evidence>
<keyword evidence="4" id="KW-1185">Reference proteome</keyword>
<organism evidence="3 4">
    <name type="scientific">Erythranthe guttata</name>
    <name type="common">Yellow monkey flower</name>
    <name type="synonym">Mimulus guttatus</name>
    <dbReference type="NCBI Taxonomy" id="4155"/>
    <lineage>
        <taxon>Eukaryota</taxon>
        <taxon>Viridiplantae</taxon>
        <taxon>Streptophyta</taxon>
        <taxon>Embryophyta</taxon>
        <taxon>Tracheophyta</taxon>
        <taxon>Spermatophyta</taxon>
        <taxon>Magnoliopsida</taxon>
        <taxon>eudicotyledons</taxon>
        <taxon>Gunneridae</taxon>
        <taxon>Pentapetalae</taxon>
        <taxon>asterids</taxon>
        <taxon>lamiids</taxon>
        <taxon>Lamiales</taxon>
        <taxon>Phrymaceae</taxon>
        <taxon>Erythranthe</taxon>
    </lineage>
</organism>
<evidence type="ECO:0000313" key="4">
    <source>
        <dbReference type="Proteomes" id="UP000030748"/>
    </source>
</evidence>
<accession>A0A022PTV1</accession>
<keyword evidence="2" id="KW-0012">Acyltransferase</keyword>
<feature type="non-terminal residue" evidence="3">
    <location>
        <position position="1"/>
    </location>
</feature>
<dbReference type="AlphaFoldDB" id="A0A022PTV1"/>
<dbReference type="InterPro" id="IPR023213">
    <property type="entry name" value="CAT-like_dom_sf"/>
</dbReference>
<gene>
    <name evidence="3" type="ORF">MIMGU_mgv1a018592mg</name>
</gene>
<sequence length="292" mass="32172">VTLFPDQGICIGFTNHHAIGDGLSMIAFLQTWAMITKLNGDDTHLLTFGQKYLPFYDRSAVPHGDKLATEHWNNVKTYMPTVSLTTELPTNKVRATFVLNDAETLKLKKRGPPNVSSFVIVCAYLWTCMAKLANDEVVDDEAEYLACDAHSHGRLNTPLPETYFGNRFELVVAESTHGRLKGNEGIVFAAEAIEKAIQKTFGGDKKSPDELDILGLMEKRVLGVGGSPTFDMYGADFGWGRPEKYEAVHIDCDGSVSMCKSREFEGGVEIVEGIRRGVEIGLSLANAKMDVF</sequence>
<evidence type="ECO:0000256" key="2">
    <source>
        <dbReference type="ARBA" id="ARBA00023315"/>
    </source>
</evidence>
<dbReference type="eggNOG" id="ENOG502QPXT">
    <property type="taxonomic scope" value="Eukaryota"/>
</dbReference>
<proteinExistence type="predicted"/>
<keyword evidence="1" id="KW-0808">Transferase</keyword>
<reference evidence="3 4" key="1">
    <citation type="journal article" date="2013" name="Proc. Natl. Acad. Sci. U.S.A.">
        <title>Fine-scale variation in meiotic recombination in Mimulus inferred from population shotgun sequencing.</title>
        <authorList>
            <person name="Hellsten U."/>
            <person name="Wright K.M."/>
            <person name="Jenkins J."/>
            <person name="Shu S."/>
            <person name="Yuan Y."/>
            <person name="Wessler S.R."/>
            <person name="Schmutz J."/>
            <person name="Willis J.H."/>
            <person name="Rokhsar D.S."/>
        </authorList>
    </citation>
    <scope>NUCLEOTIDE SEQUENCE [LARGE SCALE GENOMIC DNA]</scope>
    <source>
        <strain evidence="4">cv. DUN x IM62</strain>
    </source>
</reference>
<dbReference type="InterPro" id="IPR051504">
    <property type="entry name" value="Plant_metabolite_acyltrans"/>
</dbReference>
<dbReference type="Pfam" id="PF02458">
    <property type="entry name" value="Transferase"/>
    <property type="match status" value="1"/>
</dbReference>
<dbReference type="EMBL" id="KI632363">
    <property type="protein sequence ID" value="EYU17680.1"/>
    <property type="molecule type" value="Genomic_DNA"/>
</dbReference>
<evidence type="ECO:0000313" key="3">
    <source>
        <dbReference type="EMBL" id="EYU17680.1"/>
    </source>
</evidence>
<name>A0A022PTV1_ERYGU</name>
<dbReference type="PANTHER" id="PTHR31625">
    <property type="match status" value="1"/>
</dbReference>